<dbReference type="Gene3D" id="1.20.58.1420">
    <property type="entry name" value="Dsl1p vesicle tethering complex, Tip20p subunit, domain B"/>
    <property type="match status" value="1"/>
</dbReference>
<name>A0A976IAC9_BRELC</name>
<reference evidence="2 3" key="1">
    <citation type="journal article" date="2021" name="Genome Biol.">
        <title>AFLAP: assembly-free linkage analysis pipeline using k-mers from genome sequencing data.</title>
        <authorList>
            <person name="Fletcher K."/>
            <person name="Zhang L."/>
            <person name="Gil J."/>
            <person name="Han R."/>
            <person name="Cavanaugh K."/>
            <person name="Michelmore R."/>
        </authorList>
    </citation>
    <scope>NUCLEOTIDE SEQUENCE [LARGE SCALE GENOMIC DNA]</scope>
    <source>
        <strain evidence="2 3">SF5</strain>
    </source>
</reference>
<dbReference type="PANTHER" id="PTHR13520">
    <property type="entry name" value="RAD50-INTERACTING PROTEIN 1 RINT-1"/>
    <property type="match status" value="1"/>
</dbReference>
<dbReference type="GO" id="GO:0006890">
    <property type="term" value="P:retrograde vesicle-mediated transport, Golgi to endoplasmic reticulum"/>
    <property type="evidence" value="ECO:0007669"/>
    <property type="project" value="InterPro"/>
</dbReference>
<dbReference type="PANTHER" id="PTHR13520:SF0">
    <property type="entry name" value="RAD50-INTERACTING PROTEIN 1"/>
    <property type="match status" value="1"/>
</dbReference>
<feature type="region of interest" description="Disordered" evidence="1">
    <location>
        <begin position="609"/>
        <end position="635"/>
    </location>
</feature>
<proteinExistence type="predicted"/>
<feature type="compositionally biased region" description="Low complexity" evidence="1">
    <location>
        <begin position="616"/>
        <end position="631"/>
    </location>
</feature>
<dbReference type="Proteomes" id="UP000294530">
    <property type="component" value="Unassembled WGS sequence"/>
</dbReference>
<dbReference type="GeneID" id="94343998"/>
<dbReference type="GO" id="GO:0060628">
    <property type="term" value="P:regulation of ER to Golgi vesicle-mediated transport"/>
    <property type="evidence" value="ECO:0007669"/>
    <property type="project" value="TreeGrafter"/>
</dbReference>
<dbReference type="Pfam" id="PF04437">
    <property type="entry name" value="RINT1_TIP1"/>
    <property type="match status" value="1"/>
</dbReference>
<dbReference type="EMBL" id="SHOA02000017">
    <property type="protein sequence ID" value="TDH64995.1"/>
    <property type="molecule type" value="Genomic_DNA"/>
</dbReference>
<dbReference type="AlphaFoldDB" id="A0A976IAC9"/>
<dbReference type="OrthoDB" id="2189254at2759"/>
<dbReference type="InterPro" id="IPR042042">
    <property type="entry name" value="Tip20p_domB"/>
</dbReference>
<gene>
    <name evidence="2" type="ORF">CCR75_000219</name>
</gene>
<evidence type="ECO:0000256" key="1">
    <source>
        <dbReference type="SAM" id="MobiDB-lite"/>
    </source>
</evidence>
<dbReference type="GO" id="GO:0006888">
    <property type="term" value="P:endoplasmic reticulum to Golgi vesicle-mediated transport"/>
    <property type="evidence" value="ECO:0007669"/>
    <property type="project" value="InterPro"/>
</dbReference>
<dbReference type="PROSITE" id="PS51386">
    <property type="entry name" value="RINT1_TIP20"/>
    <property type="match status" value="1"/>
</dbReference>
<accession>A0A976IAC9</accession>
<protein>
    <submittedName>
        <fullName evidence="2">Uncharacterized protein</fullName>
    </submittedName>
</protein>
<sequence length="869" mass="97839">MQTSQVSSTPTLSTLSATLLASLPTNTSEKNLCDVDYANFSLALKNLHIRAHEEIAELVTVLHQIEPSDSIESSADDRGTLAVHDAIKLFQRQLALEGEHFSQLESIVRPRLSKLQRLQSRAKYLEMAVEVEHLSHEANKQALKATPDALEALMRFVTCAAAISEDYLLIRREAARRVEDLYGTFRQHAVEKLQLALVKIQWPEPLTTQQELVHKETDLRDVATAFAYLLSLQLAQQSEPASTSTDLWAMDCVLDPLLLRFRFHFERISSATNRLAKPEWYLHYVLDQTKAHTRFFAQVLTPVLHRHREQIHCWDAQILVLRGFVRAACRKLTQDLPTLLAHSPLLCHTMDEVLQFERSIDEEIGYESWATADRQAYPRCIDVFTSENDVLFAWTSVDVEYAHHILTSKLHDKPEIEWYVEDGDGTEHSRQDSIPPLALRLVTLVDFLSQRFLLIETDEMRYLYVMQVHLPLLSQFMRLCEARGRRLIASLTETMTTADILSRCRNLFLVGNALQHVAQALAAWEQSSVFLELSRKVTGSRATQAHVLQMHMAYSKQVLARASAAVLATEEATAVRQALAGPGAMIGPAAALTAAYSAGSKTMKSLFRRNETKQETPSVAPTCASTATTATNDKSVDDQDDAEALLFTHTIFERPTAELKMLASTLLEEGKNTLMHVFARDMETYRSSPFWTETSQNDIDENQLCGVSAELGICYEIVSIVLSCAQKVLLPECWLAFWKPFASGLDDALFDAFYNPAMTEGSSQLGEFGKRRFIRDIKTMVAIFTAVSSKALPSSSFRRTREVCLLLEIPTPRLREIYKALKVDETRAPLTVAADPMEQLTTILEACRVFCLTPAQVVRICTTRLNITE</sequence>
<keyword evidence="3" id="KW-1185">Reference proteome</keyword>
<evidence type="ECO:0000313" key="2">
    <source>
        <dbReference type="EMBL" id="TDH64995.1"/>
    </source>
</evidence>
<dbReference type="RefSeq" id="XP_067814494.1">
    <property type="nucleotide sequence ID" value="XM_067958327.1"/>
</dbReference>
<dbReference type="GO" id="GO:0070939">
    <property type="term" value="C:Dsl1/NZR complex"/>
    <property type="evidence" value="ECO:0007669"/>
    <property type="project" value="InterPro"/>
</dbReference>
<comment type="caution">
    <text evidence="2">The sequence shown here is derived from an EMBL/GenBank/DDBJ whole genome shotgun (WGS) entry which is preliminary data.</text>
</comment>
<dbReference type="InterPro" id="IPR007528">
    <property type="entry name" value="RINT1_Tip20"/>
</dbReference>
<organism evidence="2 3">
    <name type="scientific">Bremia lactucae</name>
    <name type="common">Lettuce downy mildew</name>
    <dbReference type="NCBI Taxonomy" id="4779"/>
    <lineage>
        <taxon>Eukaryota</taxon>
        <taxon>Sar</taxon>
        <taxon>Stramenopiles</taxon>
        <taxon>Oomycota</taxon>
        <taxon>Peronosporomycetes</taxon>
        <taxon>Peronosporales</taxon>
        <taxon>Peronosporaceae</taxon>
        <taxon>Bremia</taxon>
    </lineage>
</organism>
<evidence type="ECO:0000313" key="3">
    <source>
        <dbReference type="Proteomes" id="UP000294530"/>
    </source>
</evidence>
<dbReference type="KEGG" id="blac:94343998"/>